<comment type="catalytic activity">
    <reaction evidence="10">
        <text>L-seryl-[protein] + ATP = O-phospho-L-seryl-[protein] + ADP + H(+)</text>
        <dbReference type="Rhea" id="RHEA:17989"/>
        <dbReference type="Rhea" id="RHEA-COMP:9863"/>
        <dbReference type="Rhea" id="RHEA-COMP:11604"/>
        <dbReference type="ChEBI" id="CHEBI:15378"/>
        <dbReference type="ChEBI" id="CHEBI:29999"/>
        <dbReference type="ChEBI" id="CHEBI:30616"/>
        <dbReference type="ChEBI" id="CHEBI:83421"/>
        <dbReference type="ChEBI" id="CHEBI:456216"/>
        <dbReference type="EC" id="2.7.12.2"/>
    </reaction>
</comment>
<keyword evidence="3" id="KW-0808">Transferase</keyword>
<protein>
    <recommendedName>
        <fullName evidence="9">mitogen-activated protein kinase kinase</fullName>
        <ecNumber evidence="9">2.7.12.2</ecNumber>
    </recommendedName>
</protein>
<evidence type="ECO:0000256" key="5">
    <source>
        <dbReference type="ARBA" id="ARBA00022777"/>
    </source>
</evidence>
<keyword evidence="15" id="KW-1185">Reference proteome</keyword>
<dbReference type="EC" id="2.7.12.2" evidence="9"/>
<accession>A0A914E734</accession>
<dbReference type="WBParaSite" id="ACRNAN_scaffold5781.g28134.t1">
    <property type="protein sequence ID" value="ACRNAN_scaffold5781.g28134.t1"/>
    <property type="gene ID" value="ACRNAN_scaffold5781.g28134"/>
</dbReference>
<comment type="similarity">
    <text evidence="8">Belongs to the protein kinase superfamily. STE Ser/Thr protein kinase family. MAP kinase kinase subfamily.</text>
</comment>
<evidence type="ECO:0000256" key="3">
    <source>
        <dbReference type="ARBA" id="ARBA00022679"/>
    </source>
</evidence>
<dbReference type="Gene3D" id="1.10.510.10">
    <property type="entry name" value="Transferase(Phosphotransferase) domain 1"/>
    <property type="match status" value="1"/>
</dbReference>
<dbReference type="InterPro" id="IPR008271">
    <property type="entry name" value="Ser/Thr_kinase_AS"/>
</dbReference>
<proteinExistence type="inferred from homology"/>
<dbReference type="Pfam" id="PF00069">
    <property type="entry name" value="Pkinase"/>
    <property type="match status" value="2"/>
</dbReference>
<dbReference type="Proteomes" id="UP000887540">
    <property type="component" value="Unplaced"/>
</dbReference>
<evidence type="ECO:0000256" key="8">
    <source>
        <dbReference type="ARBA" id="ARBA00038035"/>
    </source>
</evidence>
<dbReference type="PANTHER" id="PTHR47238:SF4">
    <property type="entry name" value="MITOGEN-ACTIVATED PROTEIN KINASE KINASE 5"/>
    <property type="match status" value="1"/>
</dbReference>
<feature type="compositionally biased region" description="Polar residues" evidence="13">
    <location>
        <begin position="91"/>
        <end position="114"/>
    </location>
</feature>
<dbReference type="InterPro" id="IPR000719">
    <property type="entry name" value="Prot_kinase_dom"/>
</dbReference>
<dbReference type="GO" id="GO:0004708">
    <property type="term" value="F:MAP kinase kinase activity"/>
    <property type="evidence" value="ECO:0007669"/>
    <property type="project" value="UniProtKB-EC"/>
</dbReference>
<evidence type="ECO:0000313" key="15">
    <source>
        <dbReference type="Proteomes" id="UP000887540"/>
    </source>
</evidence>
<reference evidence="16" key="1">
    <citation type="submission" date="2022-11" db="UniProtKB">
        <authorList>
            <consortium name="WormBaseParasite"/>
        </authorList>
    </citation>
    <scope>IDENTIFICATION</scope>
</reference>
<name>A0A914E734_9BILA</name>
<keyword evidence="1" id="KW-0723">Serine/threonine-protein kinase</keyword>
<keyword evidence="7" id="KW-0829">Tyrosine-protein kinase</keyword>
<organism evidence="15 16">
    <name type="scientific">Acrobeloides nanus</name>
    <dbReference type="NCBI Taxonomy" id="290746"/>
    <lineage>
        <taxon>Eukaryota</taxon>
        <taxon>Metazoa</taxon>
        <taxon>Ecdysozoa</taxon>
        <taxon>Nematoda</taxon>
        <taxon>Chromadorea</taxon>
        <taxon>Rhabditida</taxon>
        <taxon>Tylenchina</taxon>
        <taxon>Cephalobomorpha</taxon>
        <taxon>Cephaloboidea</taxon>
        <taxon>Cephalobidae</taxon>
        <taxon>Acrobeloides</taxon>
    </lineage>
</organism>
<feature type="domain" description="Protein kinase" evidence="14">
    <location>
        <begin position="1"/>
        <end position="247"/>
    </location>
</feature>
<comment type="catalytic activity">
    <reaction evidence="12">
        <text>L-tyrosyl-[protein] + ATP = O-phospho-L-tyrosyl-[protein] + ADP + H(+)</text>
        <dbReference type="Rhea" id="RHEA:10596"/>
        <dbReference type="Rhea" id="RHEA-COMP:10136"/>
        <dbReference type="Rhea" id="RHEA-COMP:20101"/>
        <dbReference type="ChEBI" id="CHEBI:15378"/>
        <dbReference type="ChEBI" id="CHEBI:30616"/>
        <dbReference type="ChEBI" id="CHEBI:46858"/>
        <dbReference type="ChEBI" id="CHEBI:61978"/>
        <dbReference type="ChEBI" id="CHEBI:456216"/>
        <dbReference type="EC" id="2.7.12.2"/>
    </reaction>
</comment>
<comment type="catalytic activity">
    <reaction evidence="11">
        <text>L-threonyl-[protein] + ATP = O-phospho-L-threonyl-[protein] + ADP + H(+)</text>
        <dbReference type="Rhea" id="RHEA:46608"/>
        <dbReference type="Rhea" id="RHEA-COMP:11060"/>
        <dbReference type="Rhea" id="RHEA-COMP:11605"/>
        <dbReference type="ChEBI" id="CHEBI:15378"/>
        <dbReference type="ChEBI" id="CHEBI:30013"/>
        <dbReference type="ChEBI" id="CHEBI:30616"/>
        <dbReference type="ChEBI" id="CHEBI:61977"/>
        <dbReference type="ChEBI" id="CHEBI:456216"/>
        <dbReference type="EC" id="2.7.12.2"/>
    </reaction>
</comment>
<evidence type="ECO:0000256" key="10">
    <source>
        <dbReference type="ARBA" id="ARBA00049014"/>
    </source>
</evidence>
<dbReference type="GO" id="GO:0005524">
    <property type="term" value="F:ATP binding"/>
    <property type="evidence" value="ECO:0007669"/>
    <property type="project" value="UniProtKB-KW"/>
</dbReference>
<sequence>MDMCRAWGGHRRVGKEELLNCVIVAVLKALAACKAKNIMHRDVKPDNILLGKNGAIKLIDFGESRVLENSMASTFAGSLTYWPPERFDPGETNTEQPDAKTNTEQPDAKTNTEQPDAKINTEQPDAKTNMDQSDPGHSTTESEQPSNSTTSTQTYTKAKYDVRADIWSLGITLIEVVSGTVPYRDKKGNIPNNIILLQNLIITLNPNITVDERFNGYSEEIKDFVKSCLRKEKERPKYSDLLVTKFYKKLETIDSETLVKRVMEKYHPTDTQTTIDKKI</sequence>
<evidence type="ECO:0000256" key="2">
    <source>
        <dbReference type="ARBA" id="ARBA00022553"/>
    </source>
</evidence>
<dbReference type="SUPFAM" id="SSF56112">
    <property type="entry name" value="Protein kinase-like (PK-like)"/>
    <property type="match status" value="1"/>
</dbReference>
<evidence type="ECO:0000259" key="14">
    <source>
        <dbReference type="PROSITE" id="PS50011"/>
    </source>
</evidence>
<keyword evidence="6" id="KW-0067">ATP-binding</keyword>
<evidence type="ECO:0000256" key="7">
    <source>
        <dbReference type="ARBA" id="ARBA00023137"/>
    </source>
</evidence>
<dbReference type="PROSITE" id="PS00108">
    <property type="entry name" value="PROTEIN_KINASE_ST"/>
    <property type="match status" value="1"/>
</dbReference>
<evidence type="ECO:0000256" key="13">
    <source>
        <dbReference type="SAM" id="MobiDB-lite"/>
    </source>
</evidence>
<evidence type="ECO:0000313" key="16">
    <source>
        <dbReference type="WBParaSite" id="ACRNAN_scaffold5781.g28134.t1"/>
    </source>
</evidence>
<evidence type="ECO:0000256" key="1">
    <source>
        <dbReference type="ARBA" id="ARBA00022527"/>
    </source>
</evidence>
<dbReference type="GO" id="GO:0004674">
    <property type="term" value="F:protein serine/threonine kinase activity"/>
    <property type="evidence" value="ECO:0007669"/>
    <property type="project" value="UniProtKB-KW"/>
</dbReference>
<evidence type="ECO:0000256" key="9">
    <source>
        <dbReference type="ARBA" id="ARBA00038999"/>
    </source>
</evidence>
<keyword evidence="4" id="KW-0547">Nucleotide-binding</keyword>
<dbReference type="InterPro" id="IPR052468">
    <property type="entry name" value="Dual_spec_MAPK_kinase"/>
</dbReference>
<dbReference type="SMART" id="SM00220">
    <property type="entry name" value="S_TKc"/>
    <property type="match status" value="1"/>
</dbReference>
<dbReference type="PANTHER" id="PTHR47238">
    <property type="entry name" value="MITOGEN-ACTIVATED PROTEIN KINASE KINASE 5"/>
    <property type="match status" value="1"/>
</dbReference>
<evidence type="ECO:0000256" key="4">
    <source>
        <dbReference type="ARBA" id="ARBA00022741"/>
    </source>
</evidence>
<feature type="compositionally biased region" description="Polar residues" evidence="13">
    <location>
        <begin position="129"/>
        <end position="154"/>
    </location>
</feature>
<dbReference type="GO" id="GO:0004713">
    <property type="term" value="F:protein tyrosine kinase activity"/>
    <property type="evidence" value="ECO:0007669"/>
    <property type="project" value="UniProtKB-KW"/>
</dbReference>
<dbReference type="AlphaFoldDB" id="A0A914E734"/>
<dbReference type="PROSITE" id="PS50011">
    <property type="entry name" value="PROTEIN_KINASE_DOM"/>
    <property type="match status" value="1"/>
</dbReference>
<dbReference type="InterPro" id="IPR011009">
    <property type="entry name" value="Kinase-like_dom_sf"/>
</dbReference>
<keyword evidence="2" id="KW-0597">Phosphoprotein</keyword>
<evidence type="ECO:0000256" key="12">
    <source>
        <dbReference type="ARBA" id="ARBA00051693"/>
    </source>
</evidence>
<evidence type="ECO:0000256" key="6">
    <source>
        <dbReference type="ARBA" id="ARBA00022840"/>
    </source>
</evidence>
<feature type="region of interest" description="Disordered" evidence="13">
    <location>
        <begin position="80"/>
        <end position="154"/>
    </location>
</feature>
<evidence type="ECO:0000256" key="11">
    <source>
        <dbReference type="ARBA" id="ARBA00049299"/>
    </source>
</evidence>
<keyword evidence="5" id="KW-0418">Kinase</keyword>